<comment type="caution">
    <text evidence="14">The sequence shown here is derived from an EMBL/GenBank/DDBJ whole genome shotgun (WGS) entry which is preliminary data.</text>
</comment>
<dbReference type="InterPro" id="IPR045357">
    <property type="entry name" value="Aminopeptidase_N-like_N"/>
</dbReference>
<evidence type="ECO:0000256" key="3">
    <source>
        <dbReference type="ARBA" id="ARBA00010136"/>
    </source>
</evidence>
<evidence type="ECO:0000313" key="14">
    <source>
        <dbReference type="EMBL" id="MDN5205173.1"/>
    </source>
</evidence>
<evidence type="ECO:0000259" key="13">
    <source>
        <dbReference type="Pfam" id="PF17900"/>
    </source>
</evidence>
<evidence type="ECO:0000256" key="10">
    <source>
        <dbReference type="ARBA" id="ARBA00022833"/>
    </source>
</evidence>
<keyword evidence="6 14" id="KW-0031">Aminopeptidase</keyword>
<dbReference type="Gene3D" id="2.60.40.1730">
    <property type="entry name" value="tricorn interacting facor f3 domain"/>
    <property type="match status" value="1"/>
</dbReference>
<dbReference type="InterPro" id="IPR027268">
    <property type="entry name" value="Peptidase_M4/M1_CTD_sf"/>
</dbReference>
<comment type="cofactor">
    <cofactor evidence="2">
        <name>Zn(2+)</name>
        <dbReference type="ChEBI" id="CHEBI:29105"/>
    </cofactor>
</comment>
<dbReference type="EC" id="3.4.11.2" evidence="4"/>
<accession>A0ABT8L025</accession>
<dbReference type="InterPro" id="IPR001930">
    <property type="entry name" value="Peptidase_M1"/>
</dbReference>
<evidence type="ECO:0000256" key="8">
    <source>
        <dbReference type="ARBA" id="ARBA00022723"/>
    </source>
</evidence>
<dbReference type="InterPro" id="IPR050344">
    <property type="entry name" value="Peptidase_M1_aminopeptidases"/>
</dbReference>
<evidence type="ECO:0000259" key="12">
    <source>
        <dbReference type="Pfam" id="PF01433"/>
    </source>
</evidence>
<dbReference type="Gene3D" id="1.25.10.10">
    <property type="entry name" value="Leucine-rich Repeat Variant"/>
    <property type="match status" value="1"/>
</dbReference>
<dbReference type="Proteomes" id="UP001172082">
    <property type="component" value="Unassembled WGS sequence"/>
</dbReference>
<dbReference type="InterPro" id="IPR042097">
    <property type="entry name" value="Aminopeptidase_N-like_N_sf"/>
</dbReference>
<dbReference type="SUPFAM" id="SSF48371">
    <property type="entry name" value="ARM repeat"/>
    <property type="match status" value="1"/>
</dbReference>
<keyword evidence="9" id="KW-0378">Hydrolase</keyword>
<evidence type="ECO:0000256" key="1">
    <source>
        <dbReference type="ARBA" id="ARBA00000098"/>
    </source>
</evidence>
<dbReference type="InterPro" id="IPR016024">
    <property type="entry name" value="ARM-type_fold"/>
</dbReference>
<feature type="domain" description="Aminopeptidase N-like N-terminal" evidence="13">
    <location>
        <begin position="72"/>
        <end position="261"/>
    </location>
</feature>
<dbReference type="PANTHER" id="PTHR11533">
    <property type="entry name" value="PROTEASE M1 ZINC METALLOPROTEASE"/>
    <property type="match status" value="1"/>
</dbReference>
<sequence length="858" mass="100663">MDTSIPPKIKILIFFFLIAGCKAVENNPKPEQTPLPVEEVADTSIDEDSAKVTLGPFVNYRKSRSREFDLIHTKLEVSFDWNKQHLLGTATLELSPYFYPQDHLTLDAKGFDLHNIALVNGMEKKNLENEYNGLKITIELDREYKKGEHLFLEIQYTAKPNELKTSGGEAITSDKGLFFINPNGVDKTKPQQIWTQGETESSSCWFPTIDAPNERSTQEIFITVRKEYLTLSNGSLIYSLINEDDTRTDYWKLDQPHAPYLFMMAIGNFKVVQDTWKDLEVNYYVEPEYEEHARAIFGATPEMMSFFSEKLNYDFPWPKYSQIVVRDYVSGAMENTTASVFMEDLQVNNRELLDYNWEDIIAHELIHQWFGNLVTCESWSNLPLNEAFANYGEYLWYEHKYGEEEADYHGYLEQLEYLEESEDEQKDLIRFYYDNRDDMFDSHSYSKGGRVLHMLRKYVGDDAFFTALNHYLKENEYKSVEIHDLRLAFEEITGEDLNWFFSQWFLSSGHPQLEVQHEYDSGMLKMKVWQHQDIEKYPVYKLPLFVDILIKDEIKRYPIVIENSYEQFEFELEEEPRFVLFDGDQQLLGEIEHEKSFEESLYQYYNSDQLLARYRALDNLAIDATYDSLTFYDEVIEVYIDALSDNHWAIRELALEALEDYEGTQLRNAEEKIEHLAKHDQKALVRAAAINTLSSFDINQYKDLFKESMKDSSYSVAGSALYAYVQSDATDKDEIVESFAQEQNINIAVAVAEHFLSENLYHKHDWFETRLQSAKKEDLFYLLQYYGGFIIDAPTDTQEKGIKILRELAISNEEDYIRLAAFQALHLLPETEELLQIKKEIKQLETDQEIKEYYDSLD</sequence>
<dbReference type="EMBL" id="JAUJEA010000015">
    <property type="protein sequence ID" value="MDN5205173.1"/>
    <property type="molecule type" value="Genomic_DNA"/>
</dbReference>
<keyword evidence="15" id="KW-1185">Reference proteome</keyword>
<evidence type="ECO:0000256" key="2">
    <source>
        <dbReference type="ARBA" id="ARBA00001947"/>
    </source>
</evidence>
<protein>
    <recommendedName>
        <fullName evidence="5">Aminopeptidase N</fullName>
        <ecNumber evidence="4">3.4.11.2</ecNumber>
    </recommendedName>
</protein>
<dbReference type="Pfam" id="PF17900">
    <property type="entry name" value="Peptidase_M1_N"/>
    <property type="match status" value="1"/>
</dbReference>
<dbReference type="InterPro" id="IPR011989">
    <property type="entry name" value="ARM-like"/>
</dbReference>
<evidence type="ECO:0000256" key="6">
    <source>
        <dbReference type="ARBA" id="ARBA00022438"/>
    </source>
</evidence>
<keyword evidence="8" id="KW-0479">Metal-binding</keyword>
<comment type="catalytic activity">
    <reaction evidence="1">
        <text>Release of an N-terminal amino acid, Xaa-|-Yaa- from a peptide, amide or arylamide. Xaa is preferably Ala, but may be most amino acids including Pro (slow action). When a terminal hydrophobic residue is followed by a prolyl residue, the two may be released as an intact Xaa-Pro dipeptide.</text>
        <dbReference type="EC" id="3.4.11.2"/>
    </reaction>
</comment>
<evidence type="ECO:0000256" key="9">
    <source>
        <dbReference type="ARBA" id="ARBA00022801"/>
    </source>
</evidence>
<comment type="similarity">
    <text evidence="3">Belongs to the peptidase M1 family.</text>
</comment>
<dbReference type="InterPro" id="IPR014782">
    <property type="entry name" value="Peptidase_M1_dom"/>
</dbReference>
<dbReference type="SUPFAM" id="SSF55486">
    <property type="entry name" value="Metalloproteases ('zincins'), catalytic domain"/>
    <property type="match status" value="1"/>
</dbReference>
<feature type="domain" description="Peptidase M1 membrane alanine aminopeptidase" evidence="12">
    <location>
        <begin position="299"/>
        <end position="504"/>
    </location>
</feature>
<dbReference type="Gene3D" id="1.10.390.10">
    <property type="entry name" value="Neutral Protease Domain 2"/>
    <property type="match status" value="1"/>
</dbReference>
<dbReference type="Pfam" id="PF13646">
    <property type="entry name" value="HEAT_2"/>
    <property type="match status" value="1"/>
</dbReference>
<proteinExistence type="inferred from homology"/>
<organism evidence="14 15">
    <name type="scientific">Splendidivirga corallicola</name>
    <dbReference type="NCBI Taxonomy" id="3051826"/>
    <lineage>
        <taxon>Bacteria</taxon>
        <taxon>Pseudomonadati</taxon>
        <taxon>Bacteroidota</taxon>
        <taxon>Cytophagia</taxon>
        <taxon>Cytophagales</taxon>
        <taxon>Splendidivirgaceae</taxon>
        <taxon>Splendidivirga</taxon>
    </lineage>
</organism>
<name>A0ABT8L025_9BACT</name>
<keyword evidence="10" id="KW-0862">Zinc</keyword>
<evidence type="ECO:0000256" key="4">
    <source>
        <dbReference type="ARBA" id="ARBA00012564"/>
    </source>
</evidence>
<dbReference type="RefSeq" id="WP_346755194.1">
    <property type="nucleotide sequence ID" value="NZ_JAUJEA010000015.1"/>
</dbReference>
<dbReference type="CDD" id="cd09603">
    <property type="entry name" value="M1_APN_like"/>
    <property type="match status" value="1"/>
</dbReference>
<dbReference type="GO" id="GO:0004177">
    <property type="term" value="F:aminopeptidase activity"/>
    <property type="evidence" value="ECO:0007669"/>
    <property type="project" value="UniProtKB-KW"/>
</dbReference>
<keyword evidence="11" id="KW-0482">Metalloprotease</keyword>
<evidence type="ECO:0000313" key="15">
    <source>
        <dbReference type="Proteomes" id="UP001172082"/>
    </source>
</evidence>
<keyword evidence="7" id="KW-0645">Protease</keyword>
<evidence type="ECO:0000256" key="5">
    <source>
        <dbReference type="ARBA" id="ARBA00015611"/>
    </source>
</evidence>
<dbReference type="SUPFAM" id="SSF63737">
    <property type="entry name" value="Leukotriene A4 hydrolase N-terminal domain"/>
    <property type="match status" value="1"/>
</dbReference>
<reference evidence="14" key="1">
    <citation type="submission" date="2023-06" db="EMBL/GenBank/DDBJ databases">
        <title>Genomic of Parafulvivirga corallium.</title>
        <authorList>
            <person name="Wang G."/>
        </authorList>
    </citation>
    <scope>NUCLEOTIDE SEQUENCE</scope>
    <source>
        <strain evidence="14">BMA10</strain>
    </source>
</reference>
<dbReference type="Pfam" id="PF01433">
    <property type="entry name" value="Peptidase_M1"/>
    <property type="match status" value="1"/>
</dbReference>
<evidence type="ECO:0000256" key="7">
    <source>
        <dbReference type="ARBA" id="ARBA00022670"/>
    </source>
</evidence>
<dbReference type="PANTHER" id="PTHR11533:SF174">
    <property type="entry name" value="PUROMYCIN-SENSITIVE AMINOPEPTIDASE-RELATED"/>
    <property type="match status" value="1"/>
</dbReference>
<evidence type="ECO:0000256" key="11">
    <source>
        <dbReference type="ARBA" id="ARBA00023049"/>
    </source>
</evidence>
<dbReference type="PRINTS" id="PR00756">
    <property type="entry name" value="ALADIPTASE"/>
</dbReference>
<gene>
    <name evidence="14" type="ORF">QQ008_27565</name>
</gene>